<keyword evidence="5" id="KW-1185">Reference proteome</keyword>
<keyword evidence="1" id="KW-0406">Ion transport</keyword>
<dbReference type="PROSITE" id="PS51201">
    <property type="entry name" value="RCK_N"/>
    <property type="match status" value="1"/>
</dbReference>
<reference evidence="4" key="1">
    <citation type="submission" date="2020-08" db="EMBL/GenBank/DDBJ databases">
        <title>Genome public.</title>
        <authorList>
            <person name="Liu C."/>
            <person name="Sun Q."/>
        </authorList>
    </citation>
    <scope>NUCLEOTIDE SEQUENCE</scope>
    <source>
        <strain evidence="4">NSJ-31</strain>
    </source>
</reference>
<dbReference type="PANTHER" id="PTHR43833">
    <property type="entry name" value="POTASSIUM CHANNEL PROTEIN 2-RELATED-RELATED"/>
    <property type="match status" value="1"/>
</dbReference>
<dbReference type="Gene3D" id="3.40.50.720">
    <property type="entry name" value="NAD(P)-binding Rossmann-like Domain"/>
    <property type="match status" value="1"/>
</dbReference>
<dbReference type="PANTHER" id="PTHR43833:SF8">
    <property type="entry name" value="TRK SYSTEM POTASSIUM UPTAKE PROTEIN TRKA"/>
    <property type="match status" value="1"/>
</dbReference>
<dbReference type="PRINTS" id="PR00335">
    <property type="entry name" value="KUPTAKETRKA"/>
</dbReference>
<name>A0A926DY15_9FIRM</name>
<dbReference type="InterPro" id="IPR003148">
    <property type="entry name" value="RCK_N"/>
</dbReference>
<feature type="domain" description="RCK N-terminal" evidence="3">
    <location>
        <begin position="1"/>
        <end position="130"/>
    </location>
</feature>
<organism evidence="4 5">
    <name type="scientific">Ligaoa zhengdingensis</name>
    <dbReference type="NCBI Taxonomy" id="2763658"/>
    <lineage>
        <taxon>Bacteria</taxon>
        <taxon>Bacillati</taxon>
        <taxon>Bacillota</taxon>
        <taxon>Clostridia</taxon>
        <taxon>Eubacteriales</taxon>
        <taxon>Oscillospiraceae</taxon>
        <taxon>Ligaoa</taxon>
    </lineage>
</organism>
<keyword evidence="1" id="KW-0633">Potassium transport</keyword>
<evidence type="ECO:0000313" key="4">
    <source>
        <dbReference type="EMBL" id="MBC8545998.1"/>
    </source>
</evidence>
<dbReference type="GO" id="GO:0015079">
    <property type="term" value="F:potassium ion transmembrane transporter activity"/>
    <property type="evidence" value="ECO:0007669"/>
    <property type="project" value="InterPro"/>
</dbReference>
<comment type="caution">
    <text evidence="4">The sequence shown here is derived from an EMBL/GenBank/DDBJ whole genome shotgun (WGS) entry which is preliminary data.</text>
</comment>
<proteinExistence type="predicted"/>
<dbReference type="Proteomes" id="UP000653127">
    <property type="component" value="Unassembled WGS sequence"/>
</dbReference>
<evidence type="ECO:0000256" key="1">
    <source>
        <dbReference type="ARBA" id="ARBA00022538"/>
    </source>
</evidence>
<keyword evidence="2" id="KW-0630">Potassium</keyword>
<evidence type="ECO:0000256" key="2">
    <source>
        <dbReference type="ARBA" id="ARBA00022958"/>
    </source>
</evidence>
<dbReference type="EMBL" id="JACRST010000003">
    <property type="protein sequence ID" value="MBC8545998.1"/>
    <property type="molecule type" value="Genomic_DNA"/>
</dbReference>
<dbReference type="InterPro" id="IPR006036">
    <property type="entry name" value="K_uptake_TrkA"/>
</dbReference>
<dbReference type="SUPFAM" id="SSF51735">
    <property type="entry name" value="NAD(P)-binding Rossmann-fold domains"/>
    <property type="match status" value="1"/>
</dbReference>
<evidence type="ECO:0000259" key="3">
    <source>
        <dbReference type="PROSITE" id="PS51201"/>
    </source>
</evidence>
<dbReference type="InterPro" id="IPR036291">
    <property type="entry name" value="NAD(P)-bd_dom_sf"/>
</dbReference>
<dbReference type="RefSeq" id="WP_249282150.1">
    <property type="nucleotide sequence ID" value="NZ_JACRST010000003.1"/>
</dbReference>
<dbReference type="AlphaFoldDB" id="A0A926DY15"/>
<dbReference type="InterPro" id="IPR050721">
    <property type="entry name" value="Trk_Ktr_HKT_K-transport"/>
</dbReference>
<dbReference type="Pfam" id="PF02254">
    <property type="entry name" value="TrkA_N"/>
    <property type="match status" value="1"/>
</dbReference>
<protein>
    <submittedName>
        <fullName evidence="4">TrkA family potassium uptake protein</fullName>
    </submittedName>
</protein>
<evidence type="ECO:0000313" key="5">
    <source>
        <dbReference type="Proteomes" id="UP000653127"/>
    </source>
</evidence>
<keyword evidence="1" id="KW-0813">Transport</keyword>
<sequence>MNLLVVGCGKVGSKLASVLDKMGHDVCIVDRETENFERLDHDFSGYTVSGIPIDQDVLRRAGIENSDAVIAVTQDDNVNIMVSQLAREVFHVENVLTRIYDPERENVFSHFHLKTICPTNLTVSAVCASLERATDYRQIPFGHSNIAYATLPLPSELVGKSIGDVKAEPDTLLFGVLKADQQLVLACNTHAALEPGDQLIFAKQCD</sequence>
<gene>
    <name evidence="4" type="ORF">H8711_03490</name>
</gene>
<dbReference type="GO" id="GO:0005886">
    <property type="term" value="C:plasma membrane"/>
    <property type="evidence" value="ECO:0007669"/>
    <property type="project" value="InterPro"/>
</dbReference>
<accession>A0A926DY15</accession>